<dbReference type="AlphaFoldDB" id="A0A811V7D1"/>
<organism evidence="1 2">
    <name type="scientific">Ceratitis capitata</name>
    <name type="common">Mediterranean fruit fly</name>
    <name type="synonym">Tephritis capitata</name>
    <dbReference type="NCBI Taxonomy" id="7213"/>
    <lineage>
        <taxon>Eukaryota</taxon>
        <taxon>Metazoa</taxon>
        <taxon>Ecdysozoa</taxon>
        <taxon>Arthropoda</taxon>
        <taxon>Hexapoda</taxon>
        <taxon>Insecta</taxon>
        <taxon>Pterygota</taxon>
        <taxon>Neoptera</taxon>
        <taxon>Endopterygota</taxon>
        <taxon>Diptera</taxon>
        <taxon>Brachycera</taxon>
        <taxon>Muscomorpha</taxon>
        <taxon>Tephritoidea</taxon>
        <taxon>Tephritidae</taxon>
        <taxon>Ceratitis</taxon>
        <taxon>Ceratitis</taxon>
    </lineage>
</organism>
<name>A0A811V7D1_CERCA</name>
<evidence type="ECO:0000313" key="2">
    <source>
        <dbReference type="Proteomes" id="UP000606786"/>
    </source>
</evidence>
<dbReference type="Proteomes" id="UP000606786">
    <property type="component" value="Unassembled WGS sequence"/>
</dbReference>
<sequence>MGLIYWCSKSYFFIIPKIREYSKNGQWEHPAYGTEQACLLATLSSAPQLSSCLLSICRAAATVAHPMVVAANFEAALLLSVTAAVTDATAVASGATLPMAKI</sequence>
<evidence type="ECO:0000313" key="1">
    <source>
        <dbReference type="EMBL" id="CAD7005493.1"/>
    </source>
</evidence>
<gene>
    <name evidence="1" type="ORF">CCAP1982_LOCUS13853</name>
</gene>
<reference evidence="1" key="1">
    <citation type="submission" date="2020-11" db="EMBL/GenBank/DDBJ databases">
        <authorList>
            <person name="Whitehead M."/>
        </authorList>
    </citation>
    <scope>NUCLEOTIDE SEQUENCE</scope>
    <source>
        <strain evidence="1">EGII</strain>
    </source>
</reference>
<proteinExistence type="predicted"/>
<protein>
    <submittedName>
        <fullName evidence="1">(Mediterranean fruit fly) hypothetical protein</fullName>
    </submittedName>
</protein>
<dbReference type="EMBL" id="CAJHJT010000034">
    <property type="protein sequence ID" value="CAD7005493.1"/>
    <property type="molecule type" value="Genomic_DNA"/>
</dbReference>
<accession>A0A811V7D1</accession>
<keyword evidence="2" id="KW-1185">Reference proteome</keyword>
<comment type="caution">
    <text evidence="1">The sequence shown here is derived from an EMBL/GenBank/DDBJ whole genome shotgun (WGS) entry which is preliminary data.</text>
</comment>